<dbReference type="EMBL" id="CP058909">
    <property type="protein sequence ID" value="QLH80553.1"/>
    <property type="molecule type" value="Genomic_DNA"/>
</dbReference>
<evidence type="ECO:0000313" key="3">
    <source>
        <dbReference type="Proteomes" id="UP000509346"/>
    </source>
</evidence>
<organism evidence="2 3">
    <name type="scientific">Halosimplex pelagicum</name>
    <dbReference type="NCBI Taxonomy" id="869886"/>
    <lineage>
        <taxon>Archaea</taxon>
        <taxon>Methanobacteriati</taxon>
        <taxon>Methanobacteriota</taxon>
        <taxon>Stenosarchaea group</taxon>
        <taxon>Halobacteria</taxon>
        <taxon>Halobacteriales</taxon>
        <taxon>Haloarculaceae</taxon>
        <taxon>Halosimplex</taxon>
    </lineage>
</organism>
<protein>
    <submittedName>
        <fullName evidence="2">Uncharacterized protein</fullName>
    </submittedName>
</protein>
<dbReference type="KEGG" id="hpel:HZS54_02410"/>
<evidence type="ECO:0000256" key="1">
    <source>
        <dbReference type="SAM" id="MobiDB-lite"/>
    </source>
</evidence>
<accession>A0A7D5T9H0</accession>
<gene>
    <name evidence="2" type="ORF">HZS54_02410</name>
</gene>
<sequence>MYEIAADPRTNRLHLSFTGRMDRAEMETAADETVAAAERLRDGFDIVNDLSGFTPPSPEAAEPIKRAQAELKEMGVDRVVRVTDGETSQVVVNAFERRSQDVGYSGETADSVAEAERKLDEKEVAGYASA</sequence>
<keyword evidence="3" id="KW-1185">Reference proteome</keyword>
<dbReference type="GeneID" id="56081405"/>
<proteinExistence type="predicted"/>
<dbReference type="Proteomes" id="UP000509346">
    <property type="component" value="Chromosome"/>
</dbReference>
<feature type="compositionally biased region" description="Basic and acidic residues" evidence="1">
    <location>
        <begin position="114"/>
        <end position="124"/>
    </location>
</feature>
<dbReference type="AlphaFoldDB" id="A0A7D5T9H0"/>
<dbReference type="RefSeq" id="WP_179920380.1">
    <property type="nucleotide sequence ID" value="NZ_CP058909.1"/>
</dbReference>
<reference evidence="2 3" key="1">
    <citation type="submission" date="2020-07" db="EMBL/GenBank/DDBJ databases">
        <title>Halosimplex litoreum sp. nov. and Halosimplex rubrum sp. nov., isolated from different salt environments.</title>
        <authorList>
            <person name="Cui H."/>
        </authorList>
    </citation>
    <scope>NUCLEOTIDE SEQUENCE [LARGE SCALE GENOMIC DNA]</scope>
    <source>
        <strain evidence="2 3">R2</strain>
    </source>
</reference>
<dbReference type="OrthoDB" id="342127at2157"/>
<evidence type="ECO:0000313" key="2">
    <source>
        <dbReference type="EMBL" id="QLH80553.1"/>
    </source>
</evidence>
<name>A0A7D5T9H0_9EURY</name>
<feature type="region of interest" description="Disordered" evidence="1">
    <location>
        <begin position="101"/>
        <end position="130"/>
    </location>
</feature>